<reference evidence="7 8" key="1">
    <citation type="submission" date="2018-06" db="EMBL/GenBank/DDBJ databases">
        <title>A transcriptomic atlas of mushroom development highlights an independent origin of complex multicellularity.</title>
        <authorList>
            <consortium name="DOE Joint Genome Institute"/>
            <person name="Krizsan K."/>
            <person name="Almasi E."/>
            <person name="Merenyi Z."/>
            <person name="Sahu N."/>
            <person name="Viragh M."/>
            <person name="Koszo T."/>
            <person name="Mondo S."/>
            <person name="Kiss B."/>
            <person name="Balint B."/>
            <person name="Kues U."/>
            <person name="Barry K."/>
            <person name="Hegedus J.C."/>
            <person name="Henrissat B."/>
            <person name="Johnson J."/>
            <person name="Lipzen A."/>
            <person name="Ohm R."/>
            <person name="Nagy I."/>
            <person name="Pangilinan J."/>
            <person name="Yan J."/>
            <person name="Xiong Y."/>
            <person name="Grigoriev I.V."/>
            <person name="Hibbett D.S."/>
            <person name="Nagy L.G."/>
        </authorList>
    </citation>
    <scope>NUCLEOTIDE SEQUENCE [LARGE SCALE GENOMIC DNA]</scope>
    <source>
        <strain evidence="7 8">SZMC22713</strain>
    </source>
</reference>
<dbReference type="Proteomes" id="UP000294933">
    <property type="component" value="Unassembled WGS sequence"/>
</dbReference>
<dbReference type="GO" id="GO:0005524">
    <property type="term" value="F:ATP binding"/>
    <property type="evidence" value="ECO:0007669"/>
    <property type="project" value="UniProtKB-KW"/>
</dbReference>
<keyword evidence="1" id="KW-0723">Serine/threonine-protein kinase</keyword>
<evidence type="ECO:0000256" key="4">
    <source>
        <dbReference type="ARBA" id="ARBA00022777"/>
    </source>
</evidence>
<keyword evidence="3" id="KW-0547">Nucleotide-binding</keyword>
<dbReference type="SMART" id="SM00220">
    <property type="entry name" value="S_TKc"/>
    <property type="match status" value="1"/>
</dbReference>
<dbReference type="InterPro" id="IPR051175">
    <property type="entry name" value="CLK_kinases"/>
</dbReference>
<dbReference type="GO" id="GO:0004674">
    <property type="term" value="F:protein serine/threonine kinase activity"/>
    <property type="evidence" value="ECO:0007669"/>
    <property type="project" value="UniProtKB-KW"/>
</dbReference>
<evidence type="ECO:0000256" key="3">
    <source>
        <dbReference type="ARBA" id="ARBA00022741"/>
    </source>
</evidence>
<dbReference type="Gene3D" id="3.30.200.20">
    <property type="entry name" value="Phosphorylase Kinase, domain 1"/>
    <property type="match status" value="1"/>
</dbReference>
<sequence length="484" mass="54803">MKAWFRRLQITANRHSNHRIPHHKILARIPLTAISVQYRMLQSQATFVKSERRYFPVEEWGIEDLEGYKPEGFHPVSIGDFMTGGKYKILNKLGAGGSSSVWLAREQRTGSQLGDLVTLKIMSAWYTCKPRKELAEVYILDKLHTLLQSSTLPGQENIQTVKDHFLEAGPNGSHICLVSQFAGPSVLSMHQCSEIVSRVGWLRGDLARKVAKQVAFAVERLHSANVLHGDLTSSNIVFQMSDKVSTWSDADVYQVFGEPHMEDVHVLDGSPHGPHAPLQVVYPIDTFNFFSTSAVREDILLIDFGSSFFGDDMPADYGPCTPLHYMSPEGYFDSRISFPSDVWALACVIFEIRAGCPLFEPFLAGRNSILQEMVEALGKFPEPWWSSWDYRKRLFEEETGEPKPDEVQKAEGVLCTATKRSLREIVQQIGEPYDASVEIENTVTPLEDGEIDLLVDLLSKMLKHRPEDRITMTEVVQHPWFDYN</sequence>
<dbReference type="AlphaFoldDB" id="A0A4Y7PWT0"/>
<dbReference type="PROSITE" id="PS50011">
    <property type="entry name" value="PROTEIN_KINASE_DOM"/>
    <property type="match status" value="1"/>
</dbReference>
<protein>
    <submittedName>
        <fullName evidence="7">Kinase-like protein</fullName>
    </submittedName>
</protein>
<dbReference type="VEuPathDB" id="FungiDB:BD410DRAFT_791755"/>
<dbReference type="PANTHER" id="PTHR45646:SF11">
    <property type="entry name" value="SERINE_THREONINE-PROTEIN KINASE DOA"/>
    <property type="match status" value="1"/>
</dbReference>
<evidence type="ECO:0000313" key="8">
    <source>
        <dbReference type="Proteomes" id="UP000294933"/>
    </source>
</evidence>
<organism evidence="7 8">
    <name type="scientific">Rickenella mellea</name>
    <dbReference type="NCBI Taxonomy" id="50990"/>
    <lineage>
        <taxon>Eukaryota</taxon>
        <taxon>Fungi</taxon>
        <taxon>Dikarya</taxon>
        <taxon>Basidiomycota</taxon>
        <taxon>Agaricomycotina</taxon>
        <taxon>Agaricomycetes</taxon>
        <taxon>Hymenochaetales</taxon>
        <taxon>Rickenellaceae</taxon>
        <taxon>Rickenella</taxon>
    </lineage>
</organism>
<dbReference type="InterPro" id="IPR011009">
    <property type="entry name" value="Kinase-like_dom_sf"/>
</dbReference>
<feature type="domain" description="Protein kinase" evidence="6">
    <location>
        <begin position="87"/>
        <end position="481"/>
    </location>
</feature>
<dbReference type="EMBL" id="ML170193">
    <property type="protein sequence ID" value="TDL19863.1"/>
    <property type="molecule type" value="Genomic_DNA"/>
</dbReference>
<dbReference type="Pfam" id="PF00069">
    <property type="entry name" value="Pkinase"/>
    <property type="match status" value="2"/>
</dbReference>
<dbReference type="PROSITE" id="PS00109">
    <property type="entry name" value="PROTEIN_KINASE_TYR"/>
    <property type="match status" value="1"/>
</dbReference>
<dbReference type="GO" id="GO:0005634">
    <property type="term" value="C:nucleus"/>
    <property type="evidence" value="ECO:0007669"/>
    <property type="project" value="TreeGrafter"/>
</dbReference>
<name>A0A4Y7PWT0_9AGAM</name>
<gene>
    <name evidence="7" type="ORF">BD410DRAFT_791755</name>
</gene>
<evidence type="ECO:0000313" key="7">
    <source>
        <dbReference type="EMBL" id="TDL19863.1"/>
    </source>
</evidence>
<keyword evidence="8" id="KW-1185">Reference proteome</keyword>
<dbReference type="Gene3D" id="1.10.510.10">
    <property type="entry name" value="Transferase(Phosphotransferase) domain 1"/>
    <property type="match status" value="1"/>
</dbReference>
<dbReference type="STRING" id="50990.A0A4Y7PWT0"/>
<proteinExistence type="predicted"/>
<keyword evidence="5" id="KW-0067">ATP-binding</keyword>
<dbReference type="PANTHER" id="PTHR45646">
    <property type="entry name" value="SERINE/THREONINE-PROTEIN KINASE DOA-RELATED"/>
    <property type="match status" value="1"/>
</dbReference>
<evidence type="ECO:0000256" key="2">
    <source>
        <dbReference type="ARBA" id="ARBA00022679"/>
    </source>
</evidence>
<dbReference type="GO" id="GO:0043484">
    <property type="term" value="P:regulation of RNA splicing"/>
    <property type="evidence" value="ECO:0007669"/>
    <property type="project" value="TreeGrafter"/>
</dbReference>
<dbReference type="SUPFAM" id="SSF56112">
    <property type="entry name" value="Protein kinase-like (PK-like)"/>
    <property type="match status" value="1"/>
</dbReference>
<dbReference type="InterPro" id="IPR000719">
    <property type="entry name" value="Prot_kinase_dom"/>
</dbReference>
<dbReference type="OrthoDB" id="5979581at2759"/>
<evidence type="ECO:0000259" key="6">
    <source>
        <dbReference type="PROSITE" id="PS50011"/>
    </source>
</evidence>
<dbReference type="InterPro" id="IPR008266">
    <property type="entry name" value="Tyr_kinase_AS"/>
</dbReference>
<evidence type="ECO:0000256" key="1">
    <source>
        <dbReference type="ARBA" id="ARBA00022527"/>
    </source>
</evidence>
<keyword evidence="4 7" id="KW-0418">Kinase</keyword>
<keyword evidence="2" id="KW-0808">Transferase</keyword>
<accession>A0A4Y7PWT0</accession>
<evidence type="ECO:0000256" key="5">
    <source>
        <dbReference type="ARBA" id="ARBA00022840"/>
    </source>
</evidence>